<evidence type="ECO:0000256" key="1">
    <source>
        <dbReference type="SAM" id="MobiDB-lite"/>
    </source>
</evidence>
<keyword evidence="3" id="KW-1185">Reference proteome</keyword>
<protein>
    <submittedName>
        <fullName evidence="2">Uncharacterized protein</fullName>
    </submittedName>
</protein>
<gene>
    <name evidence="2" type="ORF">BJ554DRAFT_7318</name>
</gene>
<dbReference type="Proteomes" id="UP000673691">
    <property type="component" value="Unassembled WGS sequence"/>
</dbReference>
<evidence type="ECO:0000313" key="2">
    <source>
        <dbReference type="EMBL" id="KAG5463461.1"/>
    </source>
</evidence>
<reference evidence="2 3" key="1">
    <citation type="journal article" name="Sci. Rep.">
        <title>Genome-scale phylogenetic analyses confirm Olpidium as the closest living zoosporic fungus to the non-flagellated, terrestrial fungi.</title>
        <authorList>
            <person name="Chang Y."/>
            <person name="Rochon D."/>
            <person name="Sekimoto S."/>
            <person name="Wang Y."/>
            <person name="Chovatia M."/>
            <person name="Sandor L."/>
            <person name="Salamov A."/>
            <person name="Grigoriev I.V."/>
            <person name="Stajich J.E."/>
            <person name="Spatafora J.W."/>
        </authorList>
    </citation>
    <scope>NUCLEOTIDE SEQUENCE [LARGE SCALE GENOMIC DNA]</scope>
    <source>
        <strain evidence="2">S191</strain>
    </source>
</reference>
<proteinExistence type="predicted"/>
<organism evidence="2 3">
    <name type="scientific">Olpidium bornovanus</name>
    <dbReference type="NCBI Taxonomy" id="278681"/>
    <lineage>
        <taxon>Eukaryota</taxon>
        <taxon>Fungi</taxon>
        <taxon>Fungi incertae sedis</taxon>
        <taxon>Olpidiomycota</taxon>
        <taxon>Olpidiomycotina</taxon>
        <taxon>Olpidiomycetes</taxon>
        <taxon>Olpidiales</taxon>
        <taxon>Olpidiaceae</taxon>
        <taxon>Olpidium</taxon>
    </lineage>
</organism>
<comment type="caution">
    <text evidence="2">The sequence shown here is derived from an EMBL/GenBank/DDBJ whole genome shotgun (WGS) entry which is preliminary data.</text>
</comment>
<dbReference type="EMBL" id="JAEFCI010000559">
    <property type="protein sequence ID" value="KAG5463461.1"/>
    <property type="molecule type" value="Genomic_DNA"/>
</dbReference>
<sequence>MLWPWTRCADADRAFATVSKPVLAPNLAAGLRQMSASPTTPGQVRRAGSGRVFHGSAASPERKAFDRPAGTRHASRLPFLSYLHAGRAPQNLRTQPNLSAIVSTYRVPELKAFIKELNTRFGERMSVTGNKPHLVARVNGFINTRSSAEVVRIREAMIAARYVWGIFCFFYPKRGPCLFRPCRAETGHVKRLPSGFGLPEKHLASGAALKHTALKEWLRFRSDPFVTVKELVHMPVICNGKVPFMTKFAEPCQRISSCLRTFGLFLLPSGNGRVCMGVIVQRRTPRTSAFTLRFR</sequence>
<name>A0A8H8DM71_9FUNG</name>
<feature type="region of interest" description="Disordered" evidence="1">
    <location>
        <begin position="34"/>
        <end position="70"/>
    </location>
</feature>
<dbReference type="AlphaFoldDB" id="A0A8H8DM71"/>
<accession>A0A8H8DM71</accession>
<evidence type="ECO:0000313" key="3">
    <source>
        <dbReference type="Proteomes" id="UP000673691"/>
    </source>
</evidence>